<reference evidence="2 3" key="1">
    <citation type="journal article" date="2020" name="BMC Genomics">
        <title>Correction to: Identification and distribution of gene clusters required for synthesis of sphingolipid metabolism inhibitors in diverse species of the filamentous fungus Fusarium.</title>
        <authorList>
            <person name="Kim H.S."/>
            <person name="Lohmar J.M."/>
            <person name="Busman M."/>
            <person name="Brown D.W."/>
            <person name="Naumann T.A."/>
            <person name="Divon H.H."/>
            <person name="Lysoe E."/>
            <person name="Uhlig S."/>
            <person name="Proctor R.H."/>
        </authorList>
    </citation>
    <scope>NUCLEOTIDE SEQUENCE [LARGE SCALE GENOMIC DNA]</scope>
    <source>
        <strain evidence="2 3">NRRL 25214</strain>
    </source>
</reference>
<protein>
    <submittedName>
        <fullName evidence="2">Uncharacterized protein</fullName>
    </submittedName>
</protein>
<keyword evidence="1" id="KW-0732">Signal</keyword>
<dbReference type="SUPFAM" id="SSF49695">
    <property type="entry name" value="gamma-Crystallin-like"/>
    <property type="match status" value="1"/>
</dbReference>
<dbReference type="InterPro" id="IPR011024">
    <property type="entry name" value="G_crystallin-like"/>
</dbReference>
<gene>
    <name evidence="2" type="ORF">FANTH_10177</name>
</gene>
<comment type="caution">
    <text evidence="2">The sequence shown here is derived from an EMBL/GenBank/DDBJ whole genome shotgun (WGS) entry which is preliminary data.</text>
</comment>
<name>A0A8H5DWX4_9HYPO</name>
<dbReference type="Proteomes" id="UP000573603">
    <property type="component" value="Unassembled WGS sequence"/>
</dbReference>
<dbReference type="EMBL" id="JABEVY010000282">
    <property type="protein sequence ID" value="KAF5238849.1"/>
    <property type="molecule type" value="Genomic_DNA"/>
</dbReference>
<accession>A0A8H5DWX4</accession>
<proteinExistence type="predicted"/>
<evidence type="ECO:0000256" key="1">
    <source>
        <dbReference type="SAM" id="SignalP"/>
    </source>
</evidence>
<evidence type="ECO:0000313" key="3">
    <source>
        <dbReference type="Proteomes" id="UP000573603"/>
    </source>
</evidence>
<keyword evidence="3" id="KW-1185">Reference proteome</keyword>
<dbReference type="Gene3D" id="2.60.20.10">
    <property type="entry name" value="Crystallins"/>
    <property type="match status" value="1"/>
</dbReference>
<feature type="chain" id="PRO_5034233597" evidence="1">
    <location>
        <begin position="18"/>
        <end position="127"/>
    </location>
</feature>
<feature type="signal peptide" evidence="1">
    <location>
        <begin position="1"/>
        <end position="17"/>
    </location>
</feature>
<evidence type="ECO:0000313" key="2">
    <source>
        <dbReference type="EMBL" id="KAF5238849.1"/>
    </source>
</evidence>
<dbReference type="AlphaFoldDB" id="A0A8H5DWX4"/>
<sequence>MHLSLFALTLLASVAAARDFTLYEHANYKGASHRETRNDDNACWNMNGKGDQASSVKGKGCTTFYRERDCKGDQWENVEDAPTVPSFLNDHIWSFRNQCKCDPVARDRCITDCSLGCSLQPIGAPSA</sequence>
<organism evidence="2 3">
    <name type="scientific">Fusarium anthophilum</name>
    <dbReference type="NCBI Taxonomy" id="48485"/>
    <lineage>
        <taxon>Eukaryota</taxon>
        <taxon>Fungi</taxon>
        <taxon>Dikarya</taxon>
        <taxon>Ascomycota</taxon>
        <taxon>Pezizomycotina</taxon>
        <taxon>Sordariomycetes</taxon>
        <taxon>Hypocreomycetidae</taxon>
        <taxon>Hypocreales</taxon>
        <taxon>Nectriaceae</taxon>
        <taxon>Fusarium</taxon>
        <taxon>Fusarium fujikuroi species complex</taxon>
    </lineage>
</organism>